<evidence type="ECO:0000256" key="1">
    <source>
        <dbReference type="SAM" id="MobiDB-lite"/>
    </source>
</evidence>
<dbReference type="Proteomes" id="UP000770717">
    <property type="component" value="Unassembled WGS sequence"/>
</dbReference>
<feature type="region of interest" description="Disordered" evidence="1">
    <location>
        <begin position="58"/>
        <end position="90"/>
    </location>
</feature>
<dbReference type="EMBL" id="WNTK01000006">
    <property type="protein sequence ID" value="KAG9480969.1"/>
    <property type="molecule type" value="Genomic_DNA"/>
</dbReference>
<accession>A0A8J6F4H8</accession>
<reference evidence="2" key="1">
    <citation type="thesis" date="2020" institute="ProQuest LLC" country="789 East Eisenhower Parkway, Ann Arbor, MI, USA">
        <title>Comparative Genomics and Chromosome Evolution.</title>
        <authorList>
            <person name="Mudd A.B."/>
        </authorList>
    </citation>
    <scope>NUCLEOTIDE SEQUENCE</scope>
    <source>
        <strain evidence="2">HN-11 Male</strain>
        <tissue evidence="2">Kidney and liver</tissue>
    </source>
</reference>
<gene>
    <name evidence="2" type="ORF">GDO78_010301</name>
</gene>
<proteinExistence type="predicted"/>
<dbReference type="AlphaFoldDB" id="A0A8J6F4H8"/>
<evidence type="ECO:0000313" key="3">
    <source>
        <dbReference type="Proteomes" id="UP000770717"/>
    </source>
</evidence>
<comment type="caution">
    <text evidence="2">The sequence shown here is derived from an EMBL/GenBank/DDBJ whole genome shotgun (WGS) entry which is preliminary data.</text>
</comment>
<evidence type="ECO:0000313" key="2">
    <source>
        <dbReference type="EMBL" id="KAG9480969.1"/>
    </source>
</evidence>
<sequence>MFQGPGPCNPWLLSLEAPSLLPQAAFPLSSPPPGVSSPLSSPINARCLRLMPASLCSPEDHCTSAEDRRTTDTDRRHLSCDGRSAETDWR</sequence>
<keyword evidence="3" id="KW-1185">Reference proteome</keyword>
<organism evidence="2 3">
    <name type="scientific">Eleutherodactylus coqui</name>
    <name type="common">Puerto Rican coqui</name>
    <dbReference type="NCBI Taxonomy" id="57060"/>
    <lineage>
        <taxon>Eukaryota</taxon>
        <taxon>Metazoa</taxon>
        <taxon>Chordata</taxon>
        <taxon>Craniata</taxon>
        <taxon>Vertebrata</taxon>
        <taxon>Euteleostomi</taxon>
        <taxon>Amphibia</taxon>
        <taxon>Batrachia</taxon>
        <taxon>Anura</taxon>
        <taxon>Neobatrachia</taxon>
        <taxon>Hyloidea</taxon>
        <taxon>Eleutherodactylidae</taxon>
        <taxon>Eleutherodactylinae</taxon>
        <taxon>Eleutherodactylus</taxon>
        <taxon>Eleutherodactylus</taxon>
    </lineage>
</organism>
<protein>
    <submittedName>
        <fullName evidence="2">Uncharacterized protein</fullName>
    </submittedName>
</protein>
<name>A0A8J6F4H8_ELECQ</name>